<dbReference type="PANTHER" id="PTHR43648:SF1">
    <property type="entry name" value="ELECTRON TRANSFER FLAVOPROTEIN BETA SUBUNIT LYSINE METHYLTRANSFERASE"/>
    <property type="match status" value="1"/>
</dbReference>
<keyword evidence="4" id="KW-1185">Reference proteome</keyword>
<sequence length="285" mass="32154">MNKKIKKDQADVCPYKDLFIYYIQGKIDSIEQADPDIFIGSWEEDDFSFLFFSKQSDNIIARILKDKPGLILLDQYQMTYEEWQGGRLEPFKAGNFIIVPPWKKSEFTQNDVQDAITILLDPGVVFGTGTHPTTCDCMDLIWQVCKQEKIQTAIDMGTGTGVLAIGAACLGCSNIFALDFNLLAVKTAKRNISLNNLDGHILAFQGKAEDFIDIPGDLLIANIHYDVMEKLICSKGLLNKKWFILSGLLRSQAREAAFKLSKMPVEIIETRDRDGIWHTFLGRVC</sequence>
<keyword evidence="3" id="KW-0687">Ribonucleoprotein</keyword>
<keyword evidence="3" id="KW-0689">Ribosomal protein</keyword>
<proteinExistence type="predicted"/>
<dbReference type="KEGG" id="dli:dnl_18320"/>
<dbReference type="PANTHER" id="PTHR43648">
    <property type="entry name" value="ELECTRON TRANSFER FLAVOPROTEIN BETA SUBUNIT LYSINE METHYLTRANSFERASE"/>
    <property type="match status" value="1"/>
</dbReference>
<dbReference type="GO" id="GO:0008276">
    <property type="term" value="F:protein methyltransferase activity"/>
    <property type="evidence" value="ECO:0007669"/>
    <property type="project" value="TreeGrafter"/>
</dbReference>
<organism evidence="3 4">
    <name type="scientific">Desulfonema limicola</name>
    <dbReference type="NCBI Taxonomy" id="45656"/>
    <lineage>
        <taxon>Bacteria</taxon>
        <taxon>Pseudomonadati</taxon>
        <taxon>Thermodesulfobacteriota</taxon>
        <taxon>Desulfobacteria</taxon>
        <taxon>Desulfobacterales</taxon>
        <taxon>Desulfococcaceae</taxon>
        <taxon>Desulfonema</taxon>
    </lineage>
</organism>
<dbReference type="EMBL" id="CP061799">
    <property type="protein sequence ID" value="QTA79559.1"/>
    <property type="molecule type" value="Genomic_DNA"/>
</dbReference>
<dbReference type="InterPro" id="IPR029063">
    <property type="entry name" value="SAM-dependent_MTases_sf"/>
</dbReference>
<dbReference type="Proteomes" id="UP000663720">
    <property type="component" value="Chromosome"/>
</dbReference>
<dbReference type="Pfam" id="PF06325">
    <property type="entry name" value="PrmA"/>
    <property type="match status" value="1"/>
</dbReference>
<reference evidence="3" key="1">
    <citation type="journal article" date="2021" name="Microb. Physiol.">
        <title>Proteogenomic Insights into the Physiology of Marine, Sulfate-Reducing, Filamentous Desulfonema limicola and Desulfonema magnum.</title>
        <authorList>
            <person name="Schnaars V."/>
            <person name="Wohlbrand L."/>
            <person name="Scheve S."/>
            <person name="Hinrichs C."/>
            <person name="Reinhardt R."/>
            <person name="Rabus R."/>
        </authorList>
    </citation>
    <scope>NUCLEOTIDE SEQUENCE</scope>
    <source>
        <strain evidence="3">5ac10</strain>
    </source>
</reference>
<name>A0A975GFU9_9BACT</name>
<evidence type="ECO:0000256" key="1">
    <source>
        <dbReference type="ARBA" id="ARBA00022603"/>
    </source>
</evidence>
<evidence type="ECO:0000256" key="2">
    <source>
        <dbReference type="ARBA" id="ARBA00022679"/>
    </source>
</evidence>
<evidence type="ECO:0000313" key="3">
    <source>
        <dbReference type="EMBL" id="QTA79559.1"/>
    </source>
</evidence>
<dbReference type="CDD" id="cd02440">
    <property type="entry name" value="AdoMet_MTases"/>
    <property type="match status" value="1"/>
</dbReference>
<accession>A0A975GFU9</accession>
<dbReference type="RefSeq" id="WP_207691298.1">
    <property type="nucleotide sequence ID" value="NZ_CP061799.1"/>
</dbReference>
<protein>
    <submittedName>
        <fullName evidence="3">Ribosomal protein methyltransferase domain-containing protein</fullName>
    </submittedName>
</protein>
<dbReference type="SUPFAM" id="SSF53335">
    <property type="entry name" value="S-adenosyl-L-methionine-dependent methyltransferases"/>
    <property type="match status" value="1"/>
</dbReference>
<dbReference type="Gene3D" id="3.40.50.150">
    <property type="entry name" value="Vaccinia Virus protein VP39"/>
    <property type="match status" value="1"/>
</dbReference>
<gene>
    <name evidence="3" type="ORF">dnl_18320</name>
</gene>
<dbReference type="InterPro" id="IPR050078">
    <property type="entry name" value="Ribosomal_L11_MeTrfase_PrmA"/>
</dbReference>
<dbReference type="GO" id="GO:0032259">
    <property type="term" value="P:methylation"/>
    <property type="evidence" value="ECO:0007669"/>
    <property type="project" value="UniProtKB-KW"/>
</dbReference>
<evidence type="ECO:0000313" key="4">
    <source>
        <dbReference type="Proteomes" id="UP000663720"/>
    </source>
</evidence>
<dbReference type="AlphaFoldDB" id="A0A975GFU9"/>
<keyword evidence="2" id="KW-0808">Transferase</keyword>
<keyword evidence="1 3" id="KW-0489">Methyltransferase</keyword>
<dbReference type="GO" id="GO:0005840">
    <property type="term" value="C:ribosome"/>
    <property type="evidence" value="ECO:0007669"/>
    <property type="project" value="UniProtKB-KW"/>
</dbReference>